<evidence type="ECO:0000313" key="4">
    <source>
        <dbReference type="Proteomes" id="UP001589700"/>
    </source>
</evidence>
<keyword evidence="4" id="KW-1185">Reference proteome</keyword>
<dbReference type="RefSeq" id="WP_182632383.1">
    <property type="nucleotide sequence ID" value="NZ_JAALDM010000138.1"/>
</dbReference>
<dbReference type="Pfam" id="PF04264">
    <property type="entry name" value="YceI"/>
    <property type="match status" value="1"/>
</dbReference>
<evidence type="ECO:0000256" key="1">
    <source>
        <dbReference type="ARBA" id="ARBA00008812"/>
    </source>
</evidence>
<comment type="caution">
    <text evidence="3">The sequence shown here is derived from an EMBL/GenBank/DDBJ whole genome shotgun (WGS) entry which is preliminary data.</text>
</comment>
<evidence type="ECO:0000313" key="3">
    <source>
        <dbReference type="EMBL" id="MFB9261550.1"/>
    </source>
</evidence>
<dbReference type="SUPFAM" id="SSF101874">
    <property type="entry name" value="YceI-like"/>
    <property type="match status" value="1"/>
</dbReference>
<reference evidence="3 4" key="1">
    <citation type="submission" date="2024-09" db="EMBL/GenBank/DDBJ databases">
        <authorList>
            <person name="Sun Q."/>
            <person name="Mori K."/>
        </authorList>
    </citation>
    <scope>NUCLEOTIDE SEQUENCE [LARGE SCALE GENOMIC DNA]</scope>
    <source>
        <strain evidence="3 4">CCM 7659</strain>
    </source>
</reference>
<name>A0ABV5JXC7_9ACTN</name>
<dbReference type="Gene3D" id="2.40.128.110">
    <property type="entry name" value="Lipid/polyisoprenoid-binding, YceI-like"/>
    <property type="match status" value="1"/>
</dbReference>
<organism evidence="3 4">
    <name type="scientific">Dietzia aerolata</name>
    <dbReference type="NCBI Taxonomy" id="595984"/>
    <lineage>
        <taxon>Bacteria</taxon>
        <taxon>Bacillati</taxon>
        <taxon>Actinomycetota</taxon>
        <taxon>Actinomycetes</taxon>
        <taxon>Mycobacteriales</taxon>
        <taxon>Dietziaceae</taxon>
        <taxon>Dietzia</taxon>
    </lineage>
</organism>
<protein>
    <submittedName>
        <fullName evidence="3">YceI family protein</fullName>
    </submittedName>
</protein>
<feature type="domain" description="Lipid/polyisoprenoid-binding YceI-like" evidence="2">
    <location>
        <begin position="12"/>
        <end position="169"/>
    </location>
</feature>
<dbReference type="InterPro" id="IPR007372">
    <property type="entry name" value="Lipid/polyisoprenoid-bd_YceI"/>
</dbReference>
<dbReference type="InterPro" id="IPR036761">
    <property type="entry name" value="TTHA0802/YceI-like_sf"/>
</dbReference>
<evidence type="ECO:0000259" key="2">
    <source>
        <dbReference type="SMART" id="SM00867"/>
    </source>
</evidence>
<accession>A0ABV5JXC7</accession>
<dbReference type="Proteomes" id="UP001589700">
    <property type="component" value="Unassembled WGS sequence"/>
</dbReference>
<proteinExistence type="inferred from homology"/>
<dbReference type="EMBL" id="JBHMDY010000033">
    <property type="protein sequence ID" value="MFB9261550.1"/>
    <property type="molecule type" value="Genomic_DNA"/>
</dbReference>
<comment type="similarity">
    <text evidence="1">Belongs to the UPF0312 family.</text>
</comment>
<dbReference type="SMART" id="SM00867">
    <property type="entry name" value="YceI"/>
    <property type="match status" value="1"/>
</dbReference>
<gene>
    <name evidence="3" type="ORF">ACFFVD_17370</name>
</gene>
<sequence>MPGDEPNRTTAGYTVDEILRDEPVTLVGSTDQVTGRAEITGTTLTSGAFEARVETLVTDNASRDTRARPPEILDAEAHPIATLALAEEVDLGVLPDDGTTTNLAMQVDLTIKGNTVSKDVDVTVLWSGEKLIASGGIAVTWSEVGVQSPDLGFVEVDENGTVDFRVAMENSGHGAG</sequence>